<feature type="compositionally biased region" description="Low complexity" evidence="1">
    <location>
        <begin position="116"/>
        <end position="125"/>
    </location>
</feature>
<feature type="region of interest" description="Disordered" evidence="1">
    <location>
        <begin position="103"/>
        <end position="125"/>
    </location>
</feature>
<keyword evidence="2" id="KW-0472">Membrane</keyword>
<protein>
    <submittedName>
        <fullName evidence="3">Uncharacterized protein</fullName>
    </submittedName>
</protein>
<evidence type="ECO:0000256" key="1">
    <source>
        <dbReference type="SAM" id="MobiDB-lite"/>
    </source>
</evidence>
<proteinExistence type="predicted"/>
<reference evidence="3 4" key="1">
    <citation type="submission" date="2024-02" db="EMBL/GenBank/DDBJ databases">
        <title>A novel Gemmatimonadota bacterium.</title>
        <authorList>
            <person name="Du Z.-J."/>
            <person name="Ye Y.-Q."/>
        </authorList>
    </citation>
    <scope>NUCLEOTIDE SEQUENCE [LARGE SCALE GENOMIC DNA]</scope>
    <source>
        <strain evidence="3 4">DH-20</strain>
    </source>
</reference>
<feature type="compositionally biased region" description="Basic residues" evidence="1">
    <location>
        <begin position="104"/>
        <end position="113"/>
    </location>
</feature>
<name>A0ABU9EB24_9BACT</name>
<evidence type="ECO:0000313" key="4">
    <source>
        <dbReference type="Proteomes" id="UP001484239"/>
    </source>
</evidence>
<keyword evidence="4" id="KW-1185">Reference proteome</keyword>
<gene>
    <name evidence="3" type="ORF">WI372_13125</name>
</gene>
<dbReference type="EMBL" id="JBBHLI010000008">
    <property type="protein sequence ID" value="MEK9501928.1"/>
    <property type="molecule type" value="Genomic_DNA"/>
</dbReference>
<dbReference type="RefSeq" id="WP_405280885.1">
    <property type="nucleotide sequence ID" value="NZ_CP144380.1"/>
</dbReference>
<comment type="caution">
    <text evidence="3">The sequence shown here is derived from an EMBL/GenBank/DDBJ whole genome shotgun (WGS) entry which is preliminary data.</text>
</comment>
<organism evidence="3 4">
    <name type="scientific">Gaopeijia maritima</name>
    <dbReference type="NCBI Taxonomy" id="3119007"/>
    <lineage>
        <taxon>Bacteria</taxon>
        <taxon>Pseudomonadati</taxon>
        <taxon>Gemmatimonadota</taxon>
        <taxon>Longimicrobiia</taxon>
        <taxon>Gaopeijiales</taxon>
        <taxon>Gaopeijiaceae</taxon>
        <taxon>Gaopeijia</taxon>
    </lineage>
</organism>
<keyword evidence="2" id="KW-0812">Transmembrane</keyword>
<keyword evidence="2" id="KW-1133">Transmembrane helix</keyword>
<evidence type="ECO:0000256" key="2">
    <source>
        <dbReference type="SAM" id="Phobius"/>
    </source>
</evidence>
<evidence type="ECO:0000313" key="3">
    <source>
        <dbReference type="EMBL" id="MEK9501928.1"/>
    </source>
</evidence>
<sequence length="125" mass="14210">MTTLLFVLLALNLALLALVWVLYRKARKAQVVRRVEAPNSEYKSPYVADLEARDRWEAVDLSLLHPVNREEMVAVLAKLRATNVRALTAAERAFLDNMVEAERRARRSERRRRAAEPSTPTPAAS</sequence>
<feature type="transmembrane region" description="Helical" evidence="2">
    <location>
        <begin position="6"/>
        <end position="23"/>
    </location>
</feature>
<dbReference type="Proteomes" id="UP001484239">
    <property type="component" value="Unassembled WGS sequence"/>
</dbReference>
<accession>A0ABU9EB24</accession>